<feature type="domain" description="DNA topoisomerase IB N-terminal" evidence="8">
    <location>
        <begin position="42"/>
        <end position="89"/>
    </location>
</feature>
<dbReference type="Pfam" id="PF21338">
    <property type="entry name" value="Top1B_N_bact"/>
    <property type="match status" value="1"/>
</dbReference>
<dbReference type="PRINTS" id="PR00416">
    <property type="entry name" value="EUTPISMRASEI"/>
</dbReference>
<reference evidence="9" key="1">
    <citation type="journal article" date="2020" name="mSystems">
        <title>Genome- and Community-Level Interaction Insights into Carbon Utilization and Element Cycling Functions of Hydrothermarchaeota in Hydrothermal Sediment.</title>
        <authorList>
            <person name="Zhou Z."/>
            <person name="Liu Y."/>
            <person name="Xu W."/>
            <person name="Pan J."/>
            <person name="Luo Z.H."/>
            <person name="Li M."/>
        </authorList>
    </citation>
    <scope>NUCLEOTIDE SEQUENCE [LARGE SCALE GENOMIC DNA]</scope>
    <source>
        <strain evidence="9">SpSt-1235</strain>
    </source>
</reference>
<dbReference type="GO" id="GO:0006265">
    <property type="term" value="P:DNA topological change"/>
    <property type="evidence" value="ECO:0007669"/>
    <property type="project" value="InterPro"/>
</dbReference>
<comment type="similarity">
    <text evidence="2">Belongs to the type IB topoisomerase family.</text>
</comment>
<dbReference type="Gene3D" id="3.30.66.10">
    <property type="entry name" value="DNA topoisomerase I domain"/>
    <property type="match status" value="1"/>
</dbReference>
<dbReference type="PROSITE" id="PS52038">
    <property type="entry name" value="TOPO_IB_2"/>
    <property type="match status" value="1"/>
</dbReference>
<protein>
    <recommendedName>
        <fullName evidence="3">DNA topoisomerase</fullName>
        <ecNumber evidence="3">5.6.2.1</ecNumber>
    </recommendedName>
</protein>
<evidence type="ECO:0000256" key="4">
    <source>
        <dbReference type="ARBA" id="ARBA00023029"/>
    </source>
</evidence>
<dbReference type="Pfam" id="PF01028">
    <property type="entry name" value="Topoisom_I"/>
    <property type="match status" value="1"/>
</dbReference>
<keyword evidence="5" id="KW-0238">DNA-binding</keyword>
<dbReference type="PANTHER" id="PTHR10290">
    <property type="entry name" value="DNA TOPOISOMERASE I"/>
    <property type="match status" value="1"/>
</dbReference>
<dbReference type="Gene3D" id="1.10.132.120">
    <property type="match status" value="1"/>
</dbReference>
<dbReference type="InterPro" id="IPR049331">
    <property type="entry name" value="Top1B_N_bact"/>
</dbReference>
<feature type="domain" description="DNA topoisomerase I catalytic core eukaryotic-type" evidence="7">
    <location>
        <begin position="105"/>
        <end position="316"/>
    </location>
</feature>
<evidence type="ECO:0000256" key="6">
    <source>
        <dbReference type="ARBA" id="ARBA00023235"/>
    </source>
</evidence>
<keyword evidence="4" id="KW-0799">Topoisomerase</keyword>
<dbReference type="AlphaFoldDB" id="A0A7C2M8X4"/>
<evidence type="ECO:0000256" key="3">
    <source>
        <dbReference type="ARBA" id="ARBA00012891"/>
    </source>
</evidence>
<evidence type="ECO:0000256" key="2">
    <source>
        <dbReference type="ARBA" id="ARBA00006645"/>
    </source>
</evidence>
<keyword evidence="6" id="KW-0413">Isomerase</keyword>
<proteinExistence type="inferred from homology"/>
<accession>A0A7C2M8X4</accession>
<evidence type="ECO:0000256" key="5">
    <source>
        <dbReference type="ARBA" id="ARBA00023125"/>
    </source>
</evidence>
<dbReference type="InterPro" id="IPR051062">
    <property type="entry name" value="Topoisomerase_IB"/>
</dbReference>
<dbReference type="Proteomes" id="UP000885753">
    <property type="component" value="Unassembled WGS sequence"/>
</dbReference>
<dbReference type="SUPFAM" id="SSF56349">
    <property type="entry name" value="DNA breaking-rejoining enzymes"/>
    <property type="match status" value="1"/>
</dbReference>
<dbReference type="Gene3D" id="3.90.15.10">
    <property type="entry name" value="Topoisomerase I, Chain A, domain 3"/>
    <property type="match status" value="1"/>
</dbReference>
<comment type="catalytic activity">
    <reaction evidence="1">
        <text>ATP-independent breakage of single-stranded DNA, followed by passage and rejoining.</text>
        <dbReference type="EC" id="5.6.2.1"/>
    </reaction>
</comment>
<sequence length="367" mass="42448">MTLSSEEVIQLISNPDLAAEKANLVYVSEGDLCIERRKRGRGFQYLKEGEPVQSEEDIKRIKKLVIPPGWKSVKICPHDSGHLQVVGLDAKDRKQYMYHPDWTKIRNQTKFFKMAAFGKVLPKVRARVEKDLGKKGMPREKVLALVIRLMEETHIRIGNEAYARENKSYGLSTLRSRHVDISSGKMVFNFLGKRGIEHSVSVEDRKLIRLVNQCEEIPGWEVFKYYNESGKKQRIDSGMVNEYIQEISGELFSAKDFRTWSATKIFFETLRETGYAEEEKDNKKNILRAFDTTAEALGNTRSVCRSYYVHPHVVQLYETGDIVPYFQKVERKKTSKPHFSQTEEILLEMLGDFEIELADKKAKNKGR</sequence>
<evidence type="ECO:0000259" key="8">
    <source>
        <dbReference type="Pfam" id="PF21338"/>
    </source>
</evidence>
<evidence type="ECO:0000313" key="9">
    <source>
        <dbReference type="EMBL" id="HER40240.1"/>
    </source>
</evidence>
<dbReference type="GO" id="GO:0003677">
    <property type="term" value="F:DNA binding"/>
    <property type="evidence" value="ECO:0007669"/>
    <property type="project" value="UniProtKB-KW"/>
</dbReference>
<comment type="caution">
    <text evidence="9">The sequence shown here is derived from an EMBL/GenBank/DDBJ whole genome shotgun (WGS) entry which is preliminary data.</text>
</comment>
<dbReference type="InterPro" id="IPR001631">
    <property type="entry name" value="TopoI"/>
</dbReference>
<evidence type="ECO:0000256" key="1">
    <source>
        <dbReference type="ARBA" id="ARBA00000213"/>
    </source>
</evidence>
<name>A0A7C2M8X4_9FLAO</name>
<dbReference type="GO" id="GO:0003917">
    <property type="term" value="F:DNA topoisomerase type I (single strand cut, ATP-independent) activity"/>
    <property type="evidence" value="ECO:0007669"/>
    <property type="project" value="UniProtKB-EC"/>
</dbReference>
<evidence type="ECO:0000259" key="7">
    <source>
        <dbReference type="Pfam" id="PF01028"/>
    </source>
</evidence>
<dbReference type="InterPro" id="IPR011010">
    <property type="entry name" value="DNA_brk_join_enz"/>
</dbReference>
<dbReference type="InterPro" id="IPR014711">
    <property type="entry name" value="TopoI_cat_a-hlx-sub_euk"/>
</dbReference>
<dbReference type="EMBL" id="DSEE01000247">
    <property type="protein sequence ID" value="HER40240.1"/>
    <property type="molecule type" value="Genomic_DNA"/>
</dbReference>
<gene>
    <name evidence="9" type="ORF">ENO10_03375</name>
</gene>
<dbReference type="InterPro" id="IPR013500">
    <property type="entry name" value="TopoI_cat_euk"/>
</dbReference>
<dbReference type="InterPro" id="IPR035447">
    <property type="entry name" value="DNA_topo_I_N_sf"/>
</dbReference>
<dbReference type="PANTHER" id="PTHR10290:SF3">
    <property type="entry name" value="DNA TOPOISOMERASE 1"/>
    <property type="match status" value="1"/>
</dbReference>
<dbReference type="EC" id="5.6.2.1" evidence="3"/>
<organism evidence="9">
    <name type="scientific">Salinimicrobium catena</name>
    <dbReference type="NCBI Taxonomy" id="390640"/>
    <lineage>
        <taxon>Bacteria</taxon>
        <taxon>Pseudomonadati</taxon>
        <taxon>Bacteroidota</taxon>
        <taxon>Flavobacteriia</taxon>
        <taxon>Flavobacteriales</taxon>
        <taxon>Flavobacteriaceae</taxon>
        <taxon>Salinimicrobium</taxon>
    </lineage>
</organism>
<dbReference type="SUPFAM" id="SSF55869">
    <property type="entry name" value="DNA topoisomerase I domain"/>
    <property type="match status" value="1"/>
</dbReference>